<keyword evidence="3" id="KW-1185">Reference proteome</keyword>
<evidence type="ECO:0000313" key="2">
    <source>
        <dbReference type="EMBL" id="KAJ7641120.1"/>
    </source>
</evidence>
<name>A0AAD7FV73_9AGAR</name>
<sequence length="164" mass="18079">MARILGYDPGQHRERQSTVIPARKPIYDNRRSRYAGLGHGLPSHMCQCQRVFSSISVRPGSSRAASSVRTITQALYAEMTRGSTPSWDTGTVKALSESRDSHSPHPRAPELQLDLDKTPSLKRTWAAISGVVARNPRREEVAYIPARASSITVEARPKFVEGGI</sequence>
<feature type="region of interest" description="Disordered" evidence="1">
    <location>
        <begin position="82"/>
        <end position="111"/>
    </location>
</feature>
<organism evidence="2 3">
    <name type="scientific">Roridomyces roridus</name>
    <dbReference type="NCBI Taxonomy" id="1738132"/>
    <lineage>
        <taxon>Eukaryota</taxon>
        <taxon>Fungi</taxon>
        <taxon>Dikarya</taxon>
        <taxon>Basidiomycota</taxon>
        <taxon>Agaricomycotina</taxon>
        <taxon>Agaricomycetes</taxon>
        <taxon>Agaricomycetidae</taxon>
        <taxon>Agaricales</taxon>
        <taxon>Marasmiineae</taxon>
        <taxon>Mycenaceae</taxon>
        <taxon>Roridomyces</taxon>
    </lineage>
</organism>
<dbReference type="EMBL" id="JARKIF010000004">
    <property type="protein sequence ID" value="KAJ7641120.1"/>
    <property type="molecule type" value="Genomic_DNA"/>
</dbReference>
<evidence type="ECO:0000256" key="1">
    <source>
        <dbReference type="SAM" id="MobiDB-lite"/>
    </source>
</evidence>
<accession>A0AAD7FV73</accession>
<reference evidence="2" key="1">
    <citation type="submission" date="2023-03" db="EMBL/GenBank/DDBJ databases">
        <title>Massive genome expansion in bonnet fungi (Mycena s.s.) driven by repeated elements and novel gene families across ecological guilds.</title>
        <authorList>
            <consortium name="Lawrence Berkeley National Laboratory"/>
            <person name="Harder C.B."/>
            <person name="Miyauchi S."/>
            <person name="Viragh M."/>
            <person name="Kuo A."/>
            <person name="Thoen E."/>
            <person name="Andreopoulos B."/>
            <person name="Lu D."/>
            <person name="Skrede I."/>
            <person name="Drula E."/>
            <person name="Henrissat B."/>
            <person name="Morin E."/>
            <person name="Kohler A."/>
            <person name="Barry K."/>
            <person name="LaButti K."/>
            <person name="Morin E."/>
            <person name="Salamov A."/>
            <person name="Lipzen A."/>
            <person name="Mereny Z."/>
            <person name="Hegedus B."/>
            <person name="Baldrian P."/>
            <person name="Stursova M."/>
            <person name="Weitz H."/>
            <person name="Taylor A."/>
            <person name="Grigoriev I.V."/>
            <person name="Nagy L.G."/>
            <person name="Martin F."/>
            <person name="Kauserud H."/>
        </authorList>
    </citation>
    <scope>NUCLEOTIDE SEQUENCE</scope>
    <source>
        <strain evidence="2">9284</strain>
    </source>
</reference>
<proteinExistence type="predicted"/>
<dbReference type="Proteomes" id="UP001221142">
    <property type="component" value="Unassembled WGS sequence"/>
</dbReference>
<gene>
    <name evidence="2" type="ORF">FB45DRAFT_352808</name>
</gene>
<dbReference type="AlphaFoldDB" id="A0AAD7FV73"/>
<protein>
    <submittedName>
        <fullName evidence="2">Uncharacterized protein</fullName>
    </submittedName>
</protein>
<evidence type="ECO:0000313" key="3">
    <source>
        <dbReference type="Proteomes" id="UP001221142"/>
    </source>
</evidence>
<comment type="caution">
    <text evidence="2">The sequence shown here is derived from an EMBL/GenBank/DDBJ whole genome shotgun (WGS) entry which is preliminary data.</text>
</comment>